<feature type="domain" description="PhoD-like phosphatase" evidence="2">
    <location>
        <begin position="846"/>
        <end position="1100"/>
    </location>
</feature>
<keyword evidence="4" id="KW-1185">Reference proteome</keyword>
<dbReference type="CDD" id="cd07389">
    <property type="entry name" value="MPP_PhoD"/>
    <property type="match status" value="1"/>
</dbReference>
<evidence type="ECO:0000256" key="1">
    <source>
        <dbReference type="SAM" id="MobiDB-lite"/>
    </source>
</evidence>
<dbReference type="OrthoDB" id="9999821at2759"/>
<feature type="compositionally biased region" description="Acidic residues" evidence="1">
    <location>
        <begin position="1550"/>
        <end position="1560"/>
    </location>
</feature>
<evidence type="ECO:0000313" key="4">
    <source>
        <dbReference type="Proteomes" id="UP000029964"/>
    </source>
</evidence>
<feature type="region of interest" description="Disordered" evidence="1">
    <location>
        <begin position="1263"/>
        <end position="1456"/>
    </location>
</feature>
<feature type="region of interest" description="Disordered" evidence="1">
    <location>
        <begin position="1"/>
        <end position="43"/>
    </location>
</feature>
<feature type="compositionally biased region" description="Basic and acidic residues" evidence="1">
    <location>
        <begin position="228"/>
        <end position="249"/>
    </location>
</feature>
<dbReference type="InterPro" id="IPR043904">
    <property type="entry name" value="PhoD_2-like"/>
</dbReference>
<protein>
    <recommendedName>
        <fullName evidence="2">PhoD-like phosphatase domain-containing protein</fullName>
    </recommendedName>
</protein>
<feature type="compositionally biased region" description="Polar residues" evidence="1">
    <location>
        <begin position="259"/>
        <end position="271"/>
    </location>
</feature>
<gene>
    <name evidence="3" type="ORF">ACRE_058770</name>
</gene>
<feature type="compositionally biased region" description="Basic and acidic residues" evidence="1">
    <location>
        <begin position="163"/>
        <end position="177"/>
    </location>
</feature>
<feature type="compositionally biased region" description="Basic and acidic residues" evidence="1">
    <location>
        <begin position="349"/>
        <end position="375"/>
    </location>
</feature>
<dbReference type="InterPro" id="IPR038607">
    <property type="entry name" value="PhoD-like_sf"/>
</dbReference>
<feature type="compositionally biased region" description="Low complexity" evidence="1">
    <location>
        <begin position="1324"/>
        <end position="1334"/>
    </location>
</feature>
<feature type="compositionally biased region" description="Basic and acidic residues" evidence="1">
    <location>
        <begin position="101"/>
        <end position="110"/>
    </location>
</feature>
<feature type="compositionally biased region" description="Basic and acidic residues" evidence="1">
    <location>
        <begin position="14"/>
        <end position="28"/>
    </location>
</feature>
<dbReference type="STRING" id="857340.A0A086T1Y6"/>
<dbReference type="EMBL" id="JPKY01000071">
    <property type="protein sequence ID" value="KFH43368.1"/>
    <property type="molecule type" value="Genomic_DNA"/>
</dbReference>
<feature type="compositionally biased region" description="Low complexity" evidence="1">
    <location>
        <begin position="185"/>
        <end position="197"/>
    </location>
</feature>
<feature type="region of interest" description="Disordered" evidence="1">
    <location>
        <begin position="583"/>
        <end position="612"/>
    </location>
</feature>
<feature type="compositionally biased region" description="Polar residues" evidence="1">
    <location>
        <begin position="376"/>
        <end position="396"/>
    </location>
</feature>
<feature type="compositionally biased region" description="Basic and acidic residues" evidence="1">
    <location>
        <begin position="318"/>
        <end position="336"/>
    </location>
</feature>
<feature type="region of interest" description="Disordered" evidence="1">
    <location>
        <begin position="1534"/>
        <end position="1576"/>
    </location>
</feature>
<dbReference type="PANTHER" id="PTHR46689">
    <property type="entry name" value="MEMBRANE PROTEIN, PUTATIVE-RELATED"/>
    <property type="match status" value="1"/>
</dbReference>
<feature type="compositionally biased region" description="Low complexity" evidence="1">
    <location>
        <begin position="58"/>
        <end position="70"/>
    </location>
</feature>
<comment type="caution">
    <text evidence="3">The sequence shown here is derived from an EMBL/GenBank/DDBJ whole genome shotgun (WGS) entry which is preliminary data.</text>
</comment>
<feature type="region of interest" description="Disordered" evidence="1">
    <location>
        <begin position="58"/>
        <end position="539"/>
    </location>
</feature>
<dbReference type="InterPro" id="IPR018946">
    <property type="entry name" value="PhoD-like_MPP"/>
</dbReference>
<feature type="compositionally biased region" description="Low complexity" evidence="1">
    <location>
        <begin position="278"/>
        <end position="304"/>
    </location>
</feature>
<name>A0A086T1Y6_HAPC1</name>
<evidence type="ECO:0000313" key="3">
    <source>
        <dbReference type="EMBL" id="KFH43368.1"/>
    </source>
</evidence>
<reference evidence="4" key="1">
    <citation type="journal article" date="2014" name="Genome Announc.">
        <title>Genome sequence and annotation of Acremonium chrysogenum, producer of the beta-lactam antibiotic cephalosporin C.</title>
        <authorList>
            <person name="Terfehr D."/>
            <person name="Dahlmann T.A."/>
            <person name="Specht T."/>
            <person name="Zadra I."/>
            <person name="Kuernsteiner H."/>
            <person name="Kueck U."/>
        </authorList>
    </citation>
    <scope>NUCLEOTIDE SEQUENCE [LARGE SCALE GENOMIC DNA]</scope>
    <source>
        <strain evidence="4">ATCC 11550 / CBS 779.69 / DSM 880 / IAM 14645 / JCM 23072 / IMI 49137</strain>
    </source>
</reference>
<accession>A0A086T1Y6</accession>
<dbReference type="Proteomes" id="UP000029964">
    <property type="component" value="Unassembled WGS sequence"/>
</dbReference>
<dbReference type="PANTHER" id="PTHR46689:SF1">
    <property type="entry name" value="PHOD-LIKE PHOSPHATASE DOMAIN-CONTAINING PROTEIN"/>
    <property type="match status" value="1"/>
</dbReference>
<feature type="compositionally biased region" description="Polar residues" evidence="1">
    <location>
        <begin position="1567"/>
        <end position="1576"/>
    </location>
</feature>
<dbReference type="HOGENOM" id="CLU_000998_0_1_1"/>
<feature type="compositionally biased region" description="Basic and acidic residues" evidence="1">
    <location>
        <begin position="438"/>
        <end position="453"/>
    </location>
</feature>
<dbReference type="Pfam" id="PF19050">
    <property type="entry name" value="PhoD_2"/>
    <property type="match status" value="2"/>
</dbReference>
<feature type="domain" description="PhoD-like phosphatase" evidence="2">
    <location>
        <begin position="1107"/>
        <end position="1263"/>
    </location>
</feature>
<evidence type="ECO:0000259" key="2">
    <source>
        <dbReference type="Pfam" id="PF19050"/>
    </source>
</evidence>
<proteinExistence type="predicted"/>
<sequence>MSTPYWGQLPGPKIVDKNRRMVDDERPSPLDAHPNPNSKLNRASVQTNQTFNTETTFSSLVSPSASSFVPTGLAPRPPSYQRPLLDPEFETGPPTQGSRQPHHDTDEVDKTPASTDHANGPEAPHGPPLSYRHPYGNGGLPYTQPEPGSDKTTQSTGPPPQGKKMDYGEQYTTRHEGPYGAYGDAGASAPPATAGSSRKASAGTSERRRKSAMSKSPLQRLELTLDSLTKEEKRARVEAAERRARERAAQRAGEVPVNQVPTHQPDPSNNRHPPAPNADPRTAPTAAAAPVPREPPVSRAVPVASEPPPEQGPTTRHMHLEDRDYRAPAPRGRDPAAHVAPPSDPNADLPRRNLSFRERATRDEISFPDEVDRTQQSRQSAPNGSGGFSLTRSGSNKLKKDPPGERSYHAWAQGEPRAPASRETLPAEAPSRGALPHRVRDKELPLEPKDARRPAATAGTRGVPLMDDPVQGIQRRATEPIHNRQYSRDAQTFPAHQARAPRDEAGMDEPPTPQDAAAQRRKLERQDSDYSSESSHHNRITNMLYKGKEGLEPGDGLYNPPQWLDEWKKAPIGVLAGSLLNMTKEQPPADDKNKAWWEGGGRRSSYSSSARPSKAEAFDGEYDDLHGPTRFKPQLYLECGPLLRYCGIRQERVTRPRGPATEREMWRGSIMIVTRDSDSSYDIAPMLRLFVQDLERLPPPPHQIKGELSPEYVDPIAGHPKLGRRGETLFVRPVEHLEEGVDLSMDETDEGLFEATRSPPDIPPPDGSADYPGTFASRMKRVDTDGEKLQKYKDVRGFRLHAERGCTFWRFNIEIELRDSEQRIAYRINRGPCNAFWVPGRGKPMNIMFHSCNGFSIGVKADALSGPDPMWRDVLNNHQTSPFHVMVGGGDQIYNDQVADECDMFIDWLEMRNPFHKRSAPFTAELQSQLEDFYFFRYCDWFSQGLFGLANAQIPMVNIWSDRESFNGFGSYPHRDMDSPVLSGVGSVAFKYYMLFQHQSIIPETEQTEPSWILGHEPGPYVNELSRSVYVSLGSKLALLAADCRTERTENNVIEDKTWEKIMNRLYNEVRRGQVEHLLVVLPVPIAYPRLAWLETILRSKAVNPVKALGKTGLLGKALKNVDGASEVLDELRDHWTAKNHKHERSIIIEDLQDLAIDKSLRITILSGEVNMAAVGQFYSNPKLELPKHKDPRYMPNVVSSAIANAPPPDIMADALNKRHKVHHFDEQTEESMIPMFQHGVDGKPRNNKRLLPHRNWCSIRQWVPGSTPPPTPPLSAHDESMSPPPATGGLLRRLSLGGGSRPNMSRDSVRGPRPPVSGGGGLFRSLSRSLSRRNSVEGDRPAKLSRTLSLGRGDSEKRGFFSFGRRNSQSRPDDGGINGQWGPESEEDDYDDYPQPRQTGRPQAMGLRGGAAHDEYSDGDDDYFTAQPPRRAQTMGAPPTGRDDDIPPQALKPFLRTPTGLTTKQLRRAEKHEVDLEGGLDICLNVEVNPRDPTGITVPYRLLVPKLFYEYTPETDQIPAPEPGGFKRLLSFRRKEKAPPPPPLRARAEEDEQGYEDEMDQRYEQRSQQQFRGQR</sequence>
<dbReference type="GO" id="GO:0016020">
    <property type="term" value="C:membrane"/>
    <property type="evidence" value="ECO:0007669"/>
    <property type="project" value="TreeGrafter"/>
</dbReference>
<dbReference type="Gene3D" id="3.60.21.70">
    <property type="entry name" value="PhoD-like phosphatase"/>
    <property type="match status" value="1"/>
</dbReference>
<feature type="compositionally biased region" description="Low complexity" evidence="1">
    <location>
        <begin position="603"/>
        <end position="612"/>
    </location>
</feature>
<feature type="compositionally biased region" description="Basic and acidic residues" evidence="1">
    <location>
        <begin position="398"/>
        <end position="408"/>
    </location>
</feature>
<organism evidence="3 4">
    <name type="scientific">Hapsidospora chrysogenum (strain ATCC 11550 / CBS 779.69 / DSM 880 / IAM 14645 / JCM 23072 / IMI 49137)</name>
    <name type="common">Acremonium chrysogenum</name>
    <dbReference type="NCBI Taxonomy" id="857340"/>
    <lineage>
        <taxon>Eukaryota</taxon>
        <taxon>Fungi</taxon>
        <taxon>Dikarya</taxon>
        <taxon>Ascomycota</taxon>
        <taxon>Pezizomycotina</taxon>
        <taxon>Sordariomycetes</taxon>
        <taxon>Hypocreomycetidae</taxon>
        <taxon>Hypocreales</taxon>
        <taxon>Bionectriaceae</taxon>
        <taxon>Hapsidospora</taxon>
    </lineage>
</organism>